<evidence type="ECO:0000256" key="2">
    <source>
        <dbReference type="ARBA" id="ARBA00022487"/>
    </source>
</evidence>
<dbReference type="GO" id="GO:0052689">
    <property type="term" value="F:carboxylic ester hydrolase activity"/>
    <property type="evidence" value="ECO:0007669"/>
    <property type="project" value="UniProtKB-KW"/>
</dbReference>
<proteinExistence type="inferred from homology"/>
<dbReference type="InterPro" id="IPR002018">
    <property type="entry name" value="CarbesteraseB"/>
</dbReference>
<dbReference type="EMBL" id="CANHGI010000004">
    <property type="protein sequence ID" value="CAI5448067.1"/>
    <property type="molecule type" value="Genomic_DNA"/>
</dbReference>
<keyword evidence="7" id="KW-1185">Reference proteome</keyword>
<dbReference type="EC" id="3.1.1.-" evidence="4"/>
<keyword evidence="3 4" id="KW-0378">Hydrolase</keyword>
<evidence type="ECO:0000313" key="7">
    <source>
        <dbReference type="Proteomes" id="UP001152747"/>
    </source>
</evidence>
<accession>A0A9P1IN29</accession>
<dbReference type="PANTHER" id="PTHR45580">
    <property type="entry name" value="PROTEIN CBG05369"/>
    <property type="match status" value="1"/>
</dbReference>
<dbReference type="PANTHER" id="PTHR45580:SF4">
    <property type="entry name" value="CARBOXYLIC ESTER HYDROLASE"/>
    <property type="match status" value="1"/>
</dbReference>
<dbReference type="InterPro" id="IPR008588">
    <property type="entry name" value="DUF870_CAE_spp"/>
</dbReference>
<dbReference type="SUPFAM" id="SSF53474">
    <property type="entry name" value="alpha/beta-Hydrolases"/>
    <property type="match status" value="1"/>
</dbReference>
<comment type="caution">
    <text evidence="6">The sequence shown here is derived from an EMBL/GenBank/DDBJ whole genome shotgun (WGS) entry which is preliminary data.</text>
</comment>
<reference evidence="6" key="1">
    <citation type="submission" date="2022-11" db="EMBL/GenBank/DDBJ databases">
        <authorList>
            <person name="Kikuchi T."/>
        </authorList>
    </citation>
    <scope>NUCLEOTIDE SEQUENCE</scope>
    <source>
        <strain evidence="6">PS1010</strain>
    </source>
</reference>
<gene>
    <name evidence="6" type="ORF">CAMP_LOCUS10704</name>
</gene>
<evidence type="ECO:0000256" key="4">
    <source>
        <dbReference type="RuleBase" id="RU361235"/>
    </source>
</evidence>
<comment type="similarity">
    <text evidence="1 4">Belongs to the type-B carboxylesterase/lipase family.</text>
</comment>
<protein>
    <recommendedName>
        <fullName evidence="4">Carboxylic ester hydrolase</fullName>
        <ecNumber evidence="4">3.1.1.-</ecNumber>
    </recommendedName>
</protein>
<feature type="domain" description="Carboxylesterase type B" evidence="5">
    <location>
        <begin position="20"/>
        <end position="333"/>
    </location>
</feature>
<dbReference type="OrthoDB" id="19653at2759"/>
<dbReference type="Proteomes" id="UP001152747">
    <property type="component" value="Unassembled WGS sequence"/>
</dbReference>
<evidence type="ECO:0000259" key="5">
    <source>
        <dbReference type="Pfam" id="PF00135"/>
    </source>
</evidence>
<sequence>MHYYYFSLISIVPSLVYGVIIETSYGKLEGKDVPGDDYGMFHSFKSVPFVKAPLGDLRFELPQKMEPWEGIKDAREYSPACPSISKEFHGVPQNQSEDCLYLNIFTSQKCLDTSNCSVIMFTHGGGMNLDSAIMFPEDFFFEKYVKNDIVFVTTAYRLGVLGLYSLGDEELTHQNLDFYDCNASLHYIYQEVKHFGGNEKHITLMGHSSGAVISLLLGVSKNVDPDRKIIERIIFLSGIPQYNVPQLYKRNINEMNKRSGCGNSTKVHDILRCMRSKPYEMLLDIQIEMDHEHMLFWNYILGPPFANPGVTVAEFLEDIIPREILFGCTKNEMGPNPYPDVDPSVAGGFWSYENPIEIGDYFTKLQADSNYTINEARAQGIFMTTILYSQAFARKGGKVYIFQSEQEPHNNHVSDMQYFVGYHREKVHTPDMDILNTFYSKMLVNFTKFGNPSPNWEPLNLAKMNYYSVQVDTKNNLWPVMKNNFHQEEYDFWMKNMTKLDKLISAKKSTGKLQSFSGISDVSSRNTSFLFMTGIGLIHYDNWCYQILYFEDDWFLDDRMTEVPYNCIKNHTSDFHLVVSSQKGDEMMSKTYDPFAQILHNCTQNGENRTIRYKEPDWETSWIVCSNTVSNWITKDHHLQFFSETFSVEIIFNYLSSIKIS</sequence>
<dbReference type="Gene3D" id="3.40.50.1820">
    <property type="entry name" value="alpha/beta hydrolase"/>
    <property type="match status" value="1"/>
</dbReference>
<dbReference type="PROSITE" id="PS00122">
    <property type="entry name" value="CARBOXYLESTERASE_B_1"/>
    <property type="match status" value="1"/>
</dbReference>
<dbReference type="InterPro" id="IPR029058">
    <property type="entry name" value="AB_hydrolase_fold"/>
</dbReference>
<dbReference type="InterPro" id="IPR019826">
    <property type="entry name" value="Carboxylesterase_B_AS"/>
</dbReference>
<evidence type="ECO:0000256" key="1">
    <source>
        <dbReference type="ARBA" id="ARBA00005964"/>
    </source>
</evidence>
<name>A0A9P1IN29_9PELO</name>
<keyword evidence="2" id="KW-0719">Serine esterase</keyword>
<organism evidence="6 7">
    <name type="scientific">Caenorhabditis angaria</name>
    <dbReference type="NCBI Taxonomy" id="860376"/>
    <lineage>
        <taxon>Eukaryota</taxon>
        <taxon>Metazoa</taxon>
        <taxon>Ecdysozoa</taxon>
        <taxon>Nematoda</taxon>
        <taxon>Chromadorea</taxon>
        <taxon>Rhabditida</taxon>
        <taxon>Rhabditina</taxon>
        <taxon>Rhabditomorpha</taxon>
        <taxon>Rhabditoidea</taxon>
        <taxon>Rhabditidae</taxon>
        <taxon>Peloderinae</taxon>
        <taxon>Caenorhabditis</taxon>
    </lineage>
</organism>
<evidence type="ECO:0000313" key="6">
    <source>
        <dbReference type="EMBL" id="CAI5448067.1"/>
    </source>
</evidence>
<dbReference type="Pfam" id="PF05912">
    <property type="entry name" value="DUF870"/>
    <property type="match status" value="1"/>
</dbReference>
<evidence type="ECO:0000256" key="3">
    <source>
        <dbReference type="ARBA" id="ARBA00022801"/>
    </source>
</evidence>
<dbReference type="AlphaFoldDB" id="A0A9P1IN29"/>
<dbReference type="Pfam" id="PF00135">
    <property type="entry name" value="COesterase"/>
    <property type="match status" value="1"/>
</dbReference>